<proteinExistence type="predicted"/>
<dbReference type="EMBL" id="MCIF01000002">
    <property type="protein sequence ID" value="RAQ95875.1"/>
    <property type="molecule type" value="Genomic_DNA"/>
</dbReference>
<sequence length="118" mass="12807">MLILCLDLCLGLLRITEGDSSWHRAGQASTGIFIALVLIGLLLLASRHHMVMQVIGLLPSENELFAGAFAIVSGMPLIMEFGVLFDILIAVIVTGLLVTLIQRVLVRADTADRRRLQG</sequence>
<reference evidence="7 8" key="1">
    <citation type="submission" date="2016-08" db="EMBL/GenBank/DDBJ databases">
        <title>Analysis of Carbohydrate Active Enzymes in Thermogemmatispora T81 Reveals Carbohydrate Degradation Ability.</title>
        <authorList>
            <person name="Tomazini A."/>
            <person name="Lal S."/>
            <person name="Stott M."/>
            <person name="Henrissat B."/>
            <person name="Polikarpov I."/>
            <person name="Sparling R."/>
            <person name="Levin D.B."/>
        </authorList>
    </citation>
    <scope>NUCLEOTIDE SEQUENCE [LARGE SCALE GENOMIC DNA]</scope>
    <source>
        <strain evidence="7 8">T81</strain>
    </source>
</reference>
<dbReference type="InterPro" id="IPR038730">
    <property type="entry name" value="HyfE-like"/>
</dbReference>
<protein>
    <recommendedName>
        <fullName evidence="9">Hydrogenase</fullName>
    </recommendedName>
</protein>
<feature type="transmembrane region" description="Helical" evidence="6">
    <location>
        <begin position="64"/>
        <end position="81"/>
    </location>
</feature>
<keyword evidence="3 6" id="KW-0812">Transmembrane</keyword>
<evidence type="ECO:0008006" key="9">
    <source>
        <dbReference type="Google" id="ProtNLM"/>
    </source>
</evidence>
<keyword evidence="8" id="KW-1185">Reference proteome</keyword>
<evidence type="ECO:0000256" key="5">
    <source>
        <dbReference type="ARBA" id="ARBA00023136"/>
    </source>
</evidence>
<feature type="transmembrane region" description="Helical" evidence="6">
    <location>
        <begin position="28"/>
        <end position="44"/>
    </location>
</feature>
<organism evidence="7 8">
    <name type="scientific">Thermogemmatispora tikiterensis</name>
    <dbReference type="NCBI Taxonomy" id="1825093"/>
    <lineage>
        <taxon>Bacteria</taxon>
        <taxon>Bacillati</taxon>
        <taxon>Chloroflexota</taxon>
        <taxon>Ktedonobacteria</taxon>
        <taxon>Thermogemmatisporales</taxon>
        <taxon>Thermogemmatisporaceae</taxon>
        <taxon>Thermogemmatispora</taxon>
    </lineage>
</organism>
<evidence type="ECO:0000256" key="3">
    <source>
        <dbReference type="ARBA" id="ARBA00022692"/>
    </source>
</evidence>
<comment type="subcellular location">
    <subcellularLocation>
        <location evidence="1">Cell membrane</location>
        <topology evidence="1">Multi-pass membrane protein</topology>
    </subcellularLocation>
</comment>
<evidence type="ECO:0000256" key="2">
    <source>
        <dbReference type="ARBA" id="ARBA00022475"/>
    </source>
</evidence>
<dbReference type="PANTHER" id="PTHR38601:SF1">
    <property type="entry name" value="HYDROGENASE-4 COMPONENT E"/>
    <property type="match status" value="1"/>
</dbReference>
<evidence type="ECO:0000313" key="8">
    <source>
        <dbReference type="Proteomes" id="UP000248706"/>
    </source>
</evidence>
<evidence type="ECO:0000256" key="6">
    <source>
        <dbReference type="SAM" id="Phobius"/>
    </source>
</evidence>
<keyword evidence="4 6" id="KW-1133">Transmembrane helix</keyword>
<feature type="transmembrane region" description="Helical" evidence="6">
    <location>
        <begin position="87"/>
        <end position="106"/>
    </location>
</feature>
<dbReference type="GO" id="GO:0005886">
    <property type="term" value="C:plasma membrane"/>
    <property type="evidence" value="ECO:0007669"/>
    <property type="project" value="UniProtKB-SubCell"/>
</dbReference>
<keyword evidence="2" id="KW-1003">Cell membrane</keyword>
<accession>A0A328VNY4</accession>
<dbReference type="Proteomes" id="UP000248706">
    <property type="component" value="Unassembled WGS sequence"/>
</dbReference>
<evidence type="ECO:0000256" key="4">
    <source>
        <dbReference type="ARBA" id="ARBA00022989"/>
    </source>
</evidence>
<evidence type="ECO:0000313" key="7">
    <source>
        <dbReference type="EMBL" id="RAQ95875.1"/>
    </source>
</evidence>
<name>A0A328VNY4_9CHLR</name>
<comment type="caution">
    <text evidence="7">The sequence shown here is derived from an EMBL/GenBank/DDBJ whole genome shotgun (WGS) entry which is preliminary data.</text>
</comment>
<gene>
    <name evidence="7" type="ORF">A4R35_10035</name>
</gene>
<dbReference type="OrthoDB" id="265537at2"/>
<dbReference type="AlphaFoldDB" id="A0A328VNY4"/>
<dbReference type="RefSeq" id="WP_112428984.1">
    <property type="nucleotide sequence ID" value="NZ_MCIF01000002.1"/>
</dbReference>
<dbReference type="PANTHER" id="PTHR38601">
    <property type="entry name" value="HYDROGENASE-4 COMPONENT E"/>
    <property type="match status" value="1"/>
</dbReference>
<keyword evidence="5 6" id="KW-0472">Membrane</keyword>
<evidence type="ECO:0000256" key="1">
    <source>
        <dbReference type="ARBA" id="ARBA00004651"/>
    </source>
</evidence>